<dbReference type="InterPro" id="IPR001680">
    <property type="entry name" value="WD40_rpt"/>
</dbReference>
<sequence length="268" mass="29977">MTVRVWDRALLKCTIVLKHCDWIWSLAPHDTTIASSSGSDVYVWDTSDKTLIAIIPHAHVGNTYALARSHTGDFLFTGGEDGSIHMFRMSNCMEEGFLKVSTWIPHSGPVHSLAFEFPWLVSASSDGKLSLIDVRELLKNSRHSLIKHYSRTKHTDQTTIEPPQRMLHGSGSSLYSVDIGADRIVCGGEECSVKVWDFSQALEKEQRARAQRGIRLENRMRQRKLQLEMNAKGGRTHGCSVAAKKNPVNGDHSGVWQNKRGVSEKLKA</sequence>
<keyword evidence="3" id="KW-1185">Reference proteome</keyword>
<proteinExistence type="predicted"/>
<dbReference type="PANTHER" id="PTHR19855:SF19">
    <property type="entry name" value="OS04G0619700 PROTEIN"/>
    <property type="match status" value="1"/>
</dbReference>
<dbReference type="AlphaFoldDB" id="A0AAD3RWH8"/>
<dbReference type="InterPro" id="IPR036322">
    <property type="entry name" value="WD40_repeat_dom_sf"/>
</dbReference>
<dbReference type="InterPro" id="IPR015943">
    <property type="entry name" value="WD40/YVTN_repeat-like_dom_sf"/>
</dbReference>
<reference evidence="2" key="1">
    <citation type="submission" date="2023-05" db="EMBL/GenBank/DDBJ databases">
        <title>Nepenthes gracilis genome sequencing.</title>
        <authorList>
            <person name="Fukushima K."/>
        </authorList>
    </citation>
    <scope>NUCLEOTIDE SEQUENCE</scope>
    <source>
        <strain evidence="2">SING2019-196</strain>
    </source>
</reference>
<dbReference type="SMART" id="SM00320">
    <property type="entry name" value="WD40"/>
    <property type="match status" value="4"/>
</dbReference>
<accession>A0AAD3RWH8</accession>
<evidence type="ECO:0000313" key="3">
    <source>
        <dbReference type="Proteomes" id="UP001279734"/>
    </source>
</evidence>
<feature type="region of interest" description="Disordered" evidence="1">
    <location>
        <begin position="245"/>
        <end position="268"/>
    </location>
</feature>
<dbReference type="EMBL" id="BSYO01000001">
    <property type="protein sequence ID" value="GMG98369.1"/>
    <property type="molecule type" value="Genomic_DNA"/>
</dbReference>
<organism evidence="2 3">
    <name type="scientific">Nepenthes gracilis</name>
    <name type="common">Slender pitcher plant</name>
    <dbReference type="NCBI Taxonomy" id="150966"/>
    <lineage>
        <taxon>Eukaryota</taxon>
        <taxon>Viridiplantae</taxon>
        <taxon>Streptophyta</taxon>
        <taxon>Embryophyta</taxon>
        <taxon>Tracheophyta</taxon>
        <taxon>Spermatophyta</taxon>
        <taxon>Magnoliopsida</taxon>
        <taxon>eudicotyledons</taxon>
        <taxon>Gunneridae</taxon>
        <taxon>Pentapetalae</taxon>
        <taxon>Caryophyllales</taxon>
        <taxon>Nepenthaceae</taxon>
        <taxon>Nepenthes</taxon>
    </lineage>
</organism>
<dbReference type="SUPFAM" id="SSF50978">
    <property type="entry name" value="WD40 repeat-like"/>
    <property type="match status" value="1"/>
</dbReference>
<dbReference type="Gene3D" id="2.130.10.10">
    <property type="entry name" value="YVTN repeat-like/Quinoprotein amine dehydrogenase"/>
    <property type="match status" value="1"/>
</dbReference>
<dbReference type="Pfam" id="PF00400">
    <property type="entry name" value="WD40"/>
    <property type="match status" value="4"/>
</dbReference>
<name>A0AAD3RWH8_NEPGR</name>
<evidence type="ECO:0000313" key="2">
    <source>
        <dbReference type="EMBL" id="GMG98369.1"/>
    </source>
</evidence>
<gene>
    <name evidence="2" type="ORF">Nepgr_000209</name>
</gene>
<protein>
    <submittedName>
        <fullName evidence="2">Uncharacterized protein</fullName>
    </submittedName>
</protein>
<evidence type="ECO:0000256" key="1">
    <source>
        <dbReference type="SAM" id="MobiDB-lite"/>
    </source>
</evidence>
<comment type="caution">
    <text evidence="2">The sequence shown here is derived from an EMBL/GenBank/DDBJ whole genome shotgun (WGS) entry which is preliminary data.</text>
</comment>
<dbReference type="Proteomes" id="UP001279734">
    <property type="component" value="Unassembled WGS sequence"/>
</dbReference>
<dbReference type="PANTHER" id="PTHR19855">
    <property type="entry name" value="WD40 REPEAT PROTEIN 12, 37"/>
    <property type="match status" value="1"/>
</dbReference>